<reference evidence="1" key="1">
    <citation type="journal article" date="2019" name="bioRxiv">
        <title>The Genome of the Zebra Mussel, Dreissena polymorpha: A Resource for Invasive Species Research.</title>
        <authorList>
            <person name="McCartney M.A."/>
            <person name="Auch B."/>
            <person name="Kono T."/>
            <person name="Mallez S."/>
            <person name="Zhang Y."/>
            <person name="Obille A."/>
            <person name="Becker A."/>
            <person name="Abrahante J.E."/>
            <person name="Garbe J."/>
            <person name="Badalamenti J.P."/>
            <person name="Herman A."/>
            <person name="Mangelson H."/>
            <person name="Liachko I."/>
            <person name="Sullivan S."/>
            <person name="Sone E.D."/>
            <person name="Koren S."/>
            <person name="Silverstein K.A.T."/>
            <person name="Beckman K.B."/>
            <person name="Gohl D.M."/>
        </authorList>
    </citation>
    <scope>NUCLEOTIDE SEQUENCE</scope>
    <source>
        <strain evidence="1">Duluth1</strain>
        <tissue evidence="1">Whole animal</tissue>
    </source>
</reference>
<dbReference type="Proteomes" id="UP000828390">
    <property type="component" value="Unassembled WGS sequence"/>
</dbReference>
<accession>A0A9D3Y9Z8</accession>
<gene>
    <name evidence="1" type="ORF">DPMN_083993</name>
</gene>
<keyword evidence="2" id="KW-1185">Reference proteome</keyword>
<name>A0A9D3Y9Z8_DREPO</name>
<comment type="caution">
    <text evidence="1">The sequence shown here is derived from an EMBL/GenBank/DDBJ whole genome shotgun (WGS) entry which is preliminary data.</text>
</comment>
<sequence length="53" mass="5876">MHPNAVRSVGSLFHTVAVRTGLRSVQLARPGQYTRNLPIAVYAMPRPWSDGRS</sequence>
<dbReference type="EMBL" id="JAIWYP010000016">
    <property type="protein sequence ID" value="KAH3696528.1"/>
    <property type="molecule type" value="Genomic_DNA"/>
</dbReference>
<reference evidence="1" key="2">
    <citation type="submission" date="2020-11" db="EMBL/GenBank/DDBJ databases">
        <authorList>
            <person name="McCartney M.A."/>
            <person name="Auch B."/>
            <person name="Kono T."/>
            <person name="Mallez S."/>
            <person name="Becker A."/>
            <person name="Gohl D.M."/>
            <person name="Silverstein K.A.T."/>
            <person name="Koren S."/>
            <person name="Bechman K.B."/>
            <person name="Herman A."/>
            <person name="Abrahante J.E."/>
            <person name="Garbe J."/>
        </authorList>
    </citation>
    <scope>NUCLEOTIDE SEQUENCE</scope>
    <source>
        <strain evidence="1">Duluth1</strain>
        <tissue evidence="1">Whole animal</tissue>
    </source>
</reference>
<dbReference type="AlphaFoldDB" id="A0A9D3Y9Z8"/>
<organism evidence="1 2">
    <name type="scientific">Dreissena polymorpha</name>
    <name type="common">Zebra mussel</name>
    <name type="synonym">Mytilus polymorpha</name>
    <dbReference type="NCBI Taxonomy" id="45954"/>
    <lineage>
        <taxon>Eukaryota</taxon>
        <taxon>Metazoa</taxon>
        <taxon>Spiralia</taxon>
        <taxon>Lophotrochozoa</taxon>
        <taxon>Mollusca</taxon>
        <taxon>Bivalvia</taxon>
        <taxon>Autobranchia</taxon>
        <taxon>Heteroconchia</taxon>
        <taxon>Euheterodonta</taxon>
        <taxon>Imparidentia</taxon>
        <taxon>Neoheterodontei</taxon>
        <taxon>Myida</taxon>
        <taxon>Dreissenoidea</taxon>
        <taxon>Dreissenidae</taxon>
        <taxon>Dreissena</taxon>
    </lineage>
</organism>
<evidence type="ECO:0000313" key="1">
    <source>
        <dbReference type="EMBL" id="KAH3696528.1"/>
    </source>
</evidence>
<protein>
    <submittedName>
        <fullName evidence="1">Uncharacterized protein</fullName>
    </submittedName>
</protein>
<proteinExistence type="predicted"/>
<evidence type="ECO:0000313" key="2">
    <source>
        <dbReference type="Proteomes" id="UP000828390"/>
    </source>
</evidence>